<dbReference type="Proteomes" id="UP000018466">
    <property type="component" value="Unassembled WGS sequence"/>
</dbReference>
<comment type="caution">
    <text evidence="2">The sequence shown here is derived from an EMBL/GenBank/DDBJ whole genome shotgun (WGS) entry which is preliminary data.</text>
</comment>
<name>A0A930D7P5_9FIRM</name>
<dbReference type="HAMAP" id="MF_00707">
    <property type="entry name" value="UPF0735"/>
    <property type="match status" value="1"/>
</dbReference>
<organism evidence="2 3">
    <name type="scientific">Stomatobaculum longum</name>
    <dbReference type="NCBI Taxonomy" id="796942"/>
    <lineage>
        <taxon>Bacteria</taxon>
        <taxon>Bacillati</taxon>
        <taxon>Bacillota</taxon>
        <taxon>Clostridia</taxon>
        <taxon>Lachnospirales</taxon>
        <taxon>Lachnospiraceae</taxon>
        <taxon>Stomatobaculum</taxon>
    </lineage>
</organism>
<gene>
    <name evidence="2" type="ORF">HMPREF9623_01640</name>
</gene>
<dbReference type="EMBL" id="AGEL01000013">
    <property type="protein sequence ID" value="EHO16094.1"/>
    <property type="molecule type" value="Genomic_DNA"/>
</dbReference>
<evidence type="ECO:0000313" key="2">
    <source>
        <dbReference type="EMBL" id="EHO16094.1"/>
    </source>
</evidence>
<dbReference type="Gene3D" id="3.30.70.260">
    <property type="match status" value="1"/>
</dbReference>
<proteinExistence type="inferred from homology"/>
<dbReference type="GeneID" id="86941364"/>
<dbReference type="AlphaFoldDB" id="A0A930D7P5"/>
<dbReference type="RefSeq" id="WP_009533472.1">
    <property type="nucleotide sequence ID" value="NZ_CALJAI010000036.1"/>
</dbReference>
<dbReference type="InterPro" id="IPR002912">
    <property type="entry name" value="ACT_dom"/>
</dbReference>
<reference evidence="2 3" key="1">
    <citation type="submission" date="2011-10" db="EMBL/GenBank/DDBJ databases">
        <title>The Genome Sequence of Lachnospiraceae bacterium ACC2.</title>
        <authorList>
            <consortium name="The Broad Institute Genome Sequencing Platform"/>
            <person name="Earl A."/>
            <person name="Ward D."/>
            <person name="Feldgarden M."/>
            <person name="Gevers D."/>
            <person name="Sizova M."/>
            <person name="Hazen A."/>
            <person name="Epstein S."/>
            <person name="Young S.K."/>
            <person name="Zeng Q."/>
            <person name="Gargeya S."/>
            <person name="Fitzgerald M."/>
            <person name="Haas B."/>
            <person name="Abouelleil A."/>
            <person name="Alvarado L."/>
            <person name="Arachchi H.M."/>
            <person name="Berlin A."/>
            <person name="Brown A."/>
            <person name="Chapman S.B."/>
            <person name="Chen Z."/>
            <person name="Dunbar C."/>
            <person name="Freedman E."/>
            <person name="Gearin G."/>
            <person name="Goldberg J."/>
            <person name="Griggs A."/>
            <person name="Gujja S."/>
            <person name="Heiman D."/>
            <person name="Howarth C."/>
            <person name="Larson L."/>
            <person name="Lui A."/>
            <person name="MacDonald P.J.P."/>
            <person name="Montmayeur A."/>
            <person name="Murphy C."/>
            <person name="Neiman D."/>
            <person name="Pearson M."/>
            <person name="Priest M."/>
            <person name="Roberts A."/>
            <person name="Saif S."/>
            <person name="Shea T."/>
            <person name="Shenoy N."/>
            <person name="Sisk P."/>
            <person name="Stolte C."/>
            <person name="Sykes S."/>
            <person name="Wortman J."/>
            <person name="Nusbaum C."/>
            <person name="Birren B."/>
        </authorList>
    </citation>
    <scope>NUCLEOTIDE SEQUENCE [LARGE SCALE GENOMIC DNA]</scope>
    <source>
        <strain evidence="2 3">ACC2</strain>
    </source>
</reference>
<evidence type="ECO:0000313" key="3">
    <source>
        <dbReference type="Proteomes" id="UP000018466"/>
    </source>
</evidence>
<keyword evidence="3" id="KW-1185">Reference proteome</keyword>
<dbReference type="NCBIfam" id="NF003361">
    <property type="entry name" value="PRK04435.1"/>
    <property type="match status" value="1"/>
</dbReference>
<evidence type="ECO:0000256" key="1">
    <source>
        <dbReference type="HAMAP-Rule" id="MF_00707"/>
    </source>
</evidence>
<dbReference type="PROSITE" id="PS51671">
    <property type="entry name" value="ACT"/>
    <property type="match status" value="1"/>
</dbReference>
<dbReference type="OrthoDB" id="9788773at2"/>
<protein>
    <recommendedName>
        <fullName evidence="1">UPF0735 ACT domain-containing protein HMPREF9623_01640</fullName>
    </recommendedName>
</protein>
<dbReference type="InterPro" id="IPR008310">
    <property type="entry name" value="UPF0735_ACT_dom-cont"/>
</dbReference>
<comment type="similarity">
    <text evidence="1">Belongs to the UPF0735 family.</text>
</comment>
<dbReference type="PIRSF" id="PIRSF025624">
    <property type="entry name" value="ACT_PheB"/>
    <property type="match status" value="1"/>
</dbReference>
<dbReference type="InterPro" id="IPR045865">
    <property type="entry name" value="ACT-like_dom_sf"/>
</dbReference>
<sequence>MEEEGRYYVVRRKAVPDVLLRVVETKRLLRANRGMSVSEATGQTGISRSSFYKYKEDIFPFGDTVSGQKITLSIEILDEPGLLADLLGAVARFHANIITIHQSIPLNGMATVSLSLEVRQETEDLTGLVEQMEGMRGVREVTILSRE</sequence>
<dbReference type="SUPFAM" id="SSF55021">
    <property type="entry name" value="ACT-like"/>
    <property type="match status" value="1"/>
</dbReference>
<dbReference type="Pfam" id="PF13291">
    <property type="entry name" value="ACT_4"/>
    <property type="match status" value="1"/>
</dbReference>
<accession>A0A930D7P5</accession>